<name>A0A7I7T0K6_9MYCO</name>
<dbReference type="SUPFAM" id="SSF52266">
    <property type="entry name" value="SGNH hydrolase"/>
    <property type="match status" value="1"/>
</dbReference>
<dbReference type="KEGG" id="mhev:MHEL_06830"/>
<feature type="transmembrane region" description="Helical" evidence="2">
    <location>
        <begin position="260"/>
        <end position="280"/>
    </location>
</feature>
<dbReference type="Pfam" id="PF19040">
    <property type="entry name" value="SGNH"/>
    <property type="match status" value="1"/>
</dbReference>
<dbReference type="GO" id="GO:0016020">
    <property type="term" value="C:membrane"/>
    <property type="evidence" value="ECO:0007669"/>
    <property type="project" value="TreeGrafter"/>
</dbReference>
<keyword evidence="5" id="KW-0808">Transferase</keyword>
<protein>
    <submittedName>
        <fullName evidence="5">Acyltransferase</fullName>
    </submittedName>
</protein>
<gene>
    <name evidence="5" type="ORF">MHEL_06830</name>
</gene>
<dbReference type="RefSeq" id="WP_425563435.1">
    <property type="nucleotide sequence ID" value="NZ_BAABEL010000008.1"/>
</dbReference>
<feature type="transmembrane region" description="Helical" evidence="2">
    <location>
        <begin position="329"/>
        <end position="346"/>
    </location>
</feature>
<dbReference type="GO" id="GO:0009103">
    <property type="term" value="P:lipopolysaccharide biosynthetic process"/>
    <property type="evidence" value="ECO:0007669"/>
    <property type="project" value="TreeGrafter"/>
</dbReference>
<accession>A0A7I7T0K6</accession>
<feature type="transmembrane region" description="Helical" evidence="2">
    <location>
        <begin position="292"/>
        <end position="317"/>
    </location>
</feature>
<feature type="domain" description="SGNH" evidence="4">
    <location>
        <begin position="495"/>
        <end position="722"/>
    </location>
</feature>
<dbReference type="PANTHER" id="PTHR23028:SF53">
    <property type="entry name" value="ACYL_TRANSF_3 DOMAIN-CONTAINING PROTEIN"/>
    <property type="match status" value="1"/>
</dbReference>
<dbReference type="InterPro" id="IPR050879">
    <property type="entry name" value="Acyltransferase_3"/>
</dbReference>
<evidence type="ECO:0000259" key="4">
    <source>
        <dbReference type="Pfam" id="PF19040"/>
    </source>
</evidence>
<sequence>MILRQAHSVSPTDNQQTQRPEQKTFRADIEGLRAVAVLAVVLFHAGVPGIGGGYVGVDVFFVISGFLITGLLWREVSVTGTVRLRSFYGARARRLLPASAVVGIVTMIASAILMPPLLARPSIGDGIASALYVSNYQFLERGIDYFANHAATSPFLHYWSLGVEEQFYLVWAPMLLGTAWLLRVVRRALRRPPTVVTASKRPFVVLLTLVVIVSFVLSFLGSYILPAAAFYSLPTRAWQLSVGGLVALTAVGWQRLSPRIVTTMSWAGLALIVLACAWLSPTTVYPGAAALLPTFGAAMVIAAGCATPAHGGGYLLGLPPMRAIGRISYSWYLWHWPVLVLTPFALGHPLGLTGRIIAALLSALLAWLTLRYLENPLRFAVKVRSSAWRSLGLGAVATLAAVSVGVGLLTLLPAPVSHGAPAKPLDFTEESTSAGAPLAVYDAAVRRVFTQVQAAVAASADLKSVPSNLTPPLSQTVDEKATLGFDGCLRGPFDNGQPECAMGDTSSSTTVALIGDSHAAMWAPAFQQVATQRHWRLELLAKGACPLLDVPTSNPLSRLAELAQHCEQWRSETLSRLESERPRLIVLSLWHGYGTTESLSGYRAYDAAWIDGLSRLVKRLRATGTQVLMLGPIPDPHFHVPACLSGFLDDVQACTPTRSSAVDETGIAAETAATKAGGGQYVDTTDLFCTTERCPVIVSNTLVYLDANHMSPGYARALAPAAAALADRALAHE</sequence>
<proteinExistence type="predicted"/>
<evidence type="ECO:0000256" key="2">
    <source>
        <dbReference type="SAM" id="Phobius"/>
    </source>
</evidence>
<evidence type="ECO:0000313" key="5">
    <source>
        <dbReference type="EMBL" id="BBY62440.1"/>
    </source>
</evidence>
<keyword evidence="5" id="KW-0012">Acyltransferase</keyword>
<feature type="domain" description="Acyltransferase 3" evidence="3">
    <location>
        <begin position="27"/>
        <end position="370"/>
    </location>
</feature>
<keyword evidence="6" id="KW-1185">Reference proteome</keyword>
<dbReference type="InterPro" id="IPR043968">
    <property type="entry name" value="SGNH"/>
</dbReference>
<feature type="transmembrane region" description="Helical" evidence="2">
    <location>
        <begin position="352"/>
        <end position="370"/>
    </location>
</feature>
<dbReference type="AlphaFoldDB" id="A0A7I7T0K6"/>
<feature type="transmembrane region" description="Helical" evidence="2">
    <location>
        <begin position="203"/>
        <end position="225"/>
    </location>
</feature>
<feature type="transmembrane region" description="Helical" evidence="2">
    <location>
        <begin position="391"/>
        <end position="412"/>
    </location>
</feature>
<dbReference type="PANTHER" id="PTHR23028">
    <property type="entry name" value="ACETYLTRANSFERASE"/>
    <property type="match status" value="1"/>
</dbReference>
<dbReference type="GO" id="GO:0016747">
    <property type="term" value="F:acyltransferase activity, transferring groups other than amino-acyl groups"/>
    <property type="evidence" value="ECO:0007669"/>
    <property type="project" value="InterPro"/>
</dbReference>
<keyword evidence="2" id="KW-1133">Transmembrane helix</keyword>
<feature type="compositionally biased region" description="Polar residues" evidence="1">
    <location>
        <begin position="7"/>
        <end position="19"/>
    </location>
</feature>
<evidence type="ECO:0000259" key="3">
    <source>
        <dbReference type="Pfam" id="PF01757"/>
    </source>
</evidence>
<keyword evidence="2" id="KW-0472">Membrane</keyword>
<feature type="transmembrane region" description="Helical" evidence="2">
    <location>
        <begin position="166"/>
        <end position="182"/>
    </location>
</feature>
<feature type="region of interest" description="Disordered" evidence="1">
    <location>
        <begin position="1"/>
        <end position="22"/>
    </location>
</feature>
<dbReference type="EMBL" id="AP022596">
    <property type="protein sequence ID" value="BBY62440.1"/>
    <property type="molecule type" value="Genomic_DNA"/>
</dbReference>
<feature type="transmembrane region" description="Helical" evidence="2">
    <location>
        <begin position="237"/>
        <end position="253"/>
    </location>
</feature>
<dbReference type="Pfam" id="PF01757">
    <property type="entry name" value="Acyl_transf_3"/>
    <property type="match status" value="1"/>
</dbReference>
<evidence type="ECO:0000256" key="1">
    <source>
        <dbReference type="SAM" id="MobiDB-lite"/>
    </source>
</evidence>
<evidence type="ECO:0000313" key="6">
    <source>
        <dbReference type="Proteomes" id="UP000467148"/>
    </source>
</evidence>
<dbReference type="InterPro" id="IPR002656">
    <property type="entry name" value="Acyl_transf_3_dom"/>
</dbReference>
<organism evidence="5 6">
    <name type="scientific">Mycolicibacterium helvum</name>
    <dbReference type="NCBI Taxonomy" id="1534349"/>
    <lineage>
        <taxon>Bacteria</taxon>
        <taxon>Bacillati</taxon>
        <taxon>Actinomycetota</taxon>
        <taxon>Actinomycetes</taxon>
        <taxon>Mycobacteriales</taxon>
        <taxon>Mycobacteriaceae</taxon>
        <taxon>Mycolicibacterium</taxon>
    </lineage>
</organism>
<feature type="transmembrane region" description="Helical" evidence="2">
    <location>
        <begin position="31"/>
        <end position="47"/>
    </location>
</feature>
<reference evidence="5 6" key="1">
    <citation type="journal article" date="2019" name="Emerg. Microbes Infect.">
        <title>Comprehensive subspecies identification of 175 nontuberculous mycobacteria species based on 7547 genomic profiles.</title>
        <authorList>
            <person name="Matsumoto Y."/>
            <person name="Kinjo T."/>
            <person name="Motooka D."/>
            <person name="Nabeya D."/>
            <person name="Jung N."/>
            <person name="Uechi K."/>
            <person name="Horii T."/>
            <person name="Iida T."/>
            <person name="Fujita J."/>
            <person name="Nakamura S."/>
        </authorList>
    </citation>
    <scope>NUCLEOTIDE SEQUENCE [LARGE SCALE GENOMIC DNA]</scope>
    <source>
        <strain evidence="5 6">JCM 30396</strain>
    </source>
</reference>
<dbReference type="Proteomes" id="UP000467148">
    <property type="component" value="Chromosome"/>
</dbReference>
<keyword evidence="2" id="KW-0812">Transmembrane</keyword>
<feature type="transmembrane region" description="Helical" evidence="2">
    <location>
        <begin position="53"/>
        <end position="73"/>
    </location>
</feature>
<feature type="transmembrane region" description="Helical" evidence="2">
    <location>
        <begin position="94"/>
        <end position="114"/>
    </location>
</feature>